<sequence>MDICYCCKKDI</sequence>
<reference evidence="1" key="1">
    <citation type="submission" date="2013-07" db="EMBL/GenBank/DDBJ databases">
        <title>Nephila pilipes venom gland.</title>
        <authorList>
            <person name="Huo L.J."/>
        </authorList>
    </citation>
    <scope>NUCLEOTIDE SEQUENCE</scope>
    <source>
        <tissue evidence="1">Venom gland</tissue>
    </source>
</reference>
<proteinExistence type="evidence at transcript level"/>
<protein>
    <submittedName>
        <fullName evidence="1">BLTX241</fullName>
    </submittedName>
</protein>
<dbReference type="EMBL" id="KF433311">
    <property type="protein sequence ID" value="AII97635.1"/>
    <property type="molecule type" value="mRNA"/>
</dbReference>
<organism evidence="1">
    <name type="scientific">Nephila pilipes</name>
    <name type="common">Giant wood spider</name>
    <name type="synonym">Nephila maculata</name>
    <dbReference type="NCBI Taxonomy" id="299642"/>
    <lineage>
        <taxon>Eukaryota</taxon>
        <taxon>Metazoa</taxon>
        <taxon>Ecdysozoa</taxon>
        <taxon>Arthropoda</taxon>
        <taxon>Chelicerata</taxon>
        <taxon>Arachnida</taxon>
        <taxon>Araneae</taxon>
        <taxon>Araneomorphae</taxon>
        <taxon>Entelegynae</taxon>
        <taxon>Araneoidea</taxon>
        <taxon>Nephilidae</taxon>
        <taxon>Nephila</taxon>
    </lineage>
</organism>
<accession>A0A076KUH4</accession>
<evidence type="ECO:0000313" key="1">
    <source>
        <dbReference type="EMBL" id="AII97635.1"/>
    </source>
</evidence>
<name>A0A076KUH4_NEPPI</name>